<dbReference type="Gene3D" id="3.40.50.80">
    <property type="entry name" value="Nucleotide-binding domain of ferredoxin-NADP reductase (FNR) module"/>
    <property type="match status" value="1"/>
</dbReference>
<accession>A0ABQ0UJT3</accession>
<dbReference type="PANTHER" id="PTHR30157:SF0">
    <property type="entry name" value="NADPH-DEPENDENT FERRIC-CHELATE REDUCTASE"/>
    <property type="match status" value="1"/>
</dbReference>
<gene>
    <name evidence="2" type="ORF">FFA01_00670</name>
</gene>
<evidence type="ECO:0000259" key="1">
    <source>
        <dbReference type="Pfam" id="PF04954"/>
    </source>
</evidence>
<dbReference type="InterPro" id="IPR007037">
    <property type="entry name" value="SIP_rossman_dom"/>
</dbReference>
<evidence type="ECO:0000313" key="3">
    <source>
        <dbReference type="Proteomes" id="UP000321154"/>
    </source>
</evidence>
<sequence>MSLTYTEMAMYLEYRDPPLQHDATRVLFAGDASSVDALRAMLAALPICARGQVFVEVDDSEQIETLVAPGRVSVTWLARDRRSGAPGSGRACAPGEALERAVRAWLAEMYVDTDSLLAGEHVIWIAGPTSFAYDLRHDLHGVFHAVDGASVL</sequence>
<keyword evidence="3" id="KW-1185">Reference proteome</keyword>
<reference evidence="2 3" key="1">
    <citation type="submission" date="2019-07" db="EMBL/GenBank/DDBJ databases">
        <title>Whole genome shotgun sequence of Frigoribacterium faeni NBRC 103066.</title>
        <authorList>
            <person name="Hosoyama A."/>
            <person name="Uohara A."/>
            <person name="Ohji S."/>
            <person name="Ichikawa N."/>
        </authorList>
    </citation>
    <scope>NUCLEOTIDE SEQUENCE [LARGE SCALE GENOMIC DNA]</scope>
    <source>
        <strain evidence="2 3">NBRC 103066</strain>
    </source>
</reference>
<name>A0ABQ0UJT3_9MICO</name>
<dbReference type="EMBL" id="BJUV01000001">
    <property type="protein sequence ID" value="GEK81758.1"/>
    <property type="molecule type" value="Genomic_DNA"/>
</dbReference>
<organism evidence="2 3">
    <name type="scientific">Frigoribacterium faeni</name>
    <dbReference type="NCBI Taxonomy" id="145483"/>
    <lineage>
        <taxon>Bacteria</taxon>
        <taxon>Bacillati</taxon>
        <taxon>Actinomycetota</taxon>
        <taxon>Actinomycetes</taxon>
        <taxon>Micrococcales</taxon>
        <taxon>Microbacteriaceae</taxon>
        <taxon>Frigoribacterium</taxon>
    </lineage>
</organism>
<dbReference type="Proteomes" id="UP000321154">
    <property type="component" value="Unassembled WGS sequence"/>
</dbReference>
<proteinExistence type="predicted"/>
<comment type="caution">
    <text evidence="2">The sequence shown here is derived from an EMBL/GenBank/DDBJ whole genome shotgun (WGS) entry which is preliminary data.</text>
</comment>
<evidence type="ECO:0000313" key="2">
    <source>
        <dbReference type="EMBL" id="GEK81758.1"/>
    </source>
</evidence>
<dbReference type="Pfam" id="PF04954">
    <property type="entry name" value="SIP"/>
    <property type="match status" value="1"/>
</dbReference>
<dbReference type="InterPro" id="IPR039261">
    <property type="entry name" value="FNR_nucleotide-bd"/>
</dbReference>
<dbReference type="PANTHER" id="PTHR30157">
    <property type="entry name" value="FERRIC REDUCTASE, NADPH-DEPENDENT"/>
    <property type="match status" value="1"/>
</dbReference>
<protein>
    <recommendedName>
        <fullName evidence="1">SIP-like Rossmann fold domain-containing protein</fullName>
    </recommendedName>
</protein>
<dbReference type="InterPro" id="IPR039374">
    <property type="entry name" value="SIP_fam"/>
</dbReference>
<feature type="domain" description="SIP-like Rossmann fold" evidence="1">
    <location>
        <begin position="24"/>
        <end position="139"/>
    </location>
</feature>